<dbReference type="EMBL" id="LAZR01007319">
    <property type="protein sequence ID" value="KKM86029.1"/>
    <property type="molecule type" value="Genomic_DNA"/>
</dbReference>
<reference evidence="3" key="1">
    <citation type="journal article" date="2015" name="Nature">
        <title>Complex archaea that bridge the gap between prokaryotes and eukaryotes.</title>
        <authorList>
            <person name="Spang A."/>
            <person name="Saw J.H."/>
            <person name="Jorgensen S.L."/>
            <person name="Zaremba-Niedzwiedzka K."/>
            <person name="Martijn J."/>
            <person name="Lind A.E."/>
            <person name="van Eijk R."/>
            <person name="Schleper C."/>
            <person name="Guy L."/>
            <person name="Ettema T.J."/>
        </authorList>
    </citation>
    <scope>NUCLEOTIDE SEQUENCE</scope>
</reference>
<accession>A0A0F9KUM3</accession>
<dbReference type="PANTHER" id="PTHR43685:SF3">
    <property type="entry name" value="SLR2126 PROTEIN"/>
    <property type="match status" value="1"/>
</dbReference>
<gene>
    <name evidence="3" type="ORF">LCGC14_1283120</name>
</gene>
<dbReference type="SUPFAM" id="SSF53448">
    <property type="entry name" value="Nucleotide-diphospho-sugar transferases"/>
    <property type="match status" value="1"/>
</dbReference>
<dbReference type="Pfam" id="PF00535">
    <property type="entry name" value="Glycos_transf_2"/>
    <property type="match status" value="1"/>
</dbReference>
<dbReference type="PANTHER" id="PTHR43685">
    <property type="entry name" value="GLYCOSYLTRANSFERASE"/>
    <property type="match status" value="1"/>
</dbReference>
<dbReference type="InterPro" id="IPR050834">
    <property type="entry name" value="Glycosyltransf_2"/>
</dbReference>
<evidence type="ECO:0000259" key="1">
    <source>
        <dbReference type="Pfam" id="PF00535"/>
    </source>
</evidence>
<evidence type="ECO:0000313" key="3">
    <source>
        <dbReference type="EMBL" id="KKM86029.1"/>
    </source>
</evidence>
<dbReference type="Gene3D" id="3.90.550.10">
    <property type="entry name" value="Spore Coat Polysaccharide Biosynthesis Protein SpsA, Chain A"/>
    <property type="match status" value="1"/>
</dbReference>
<feature type="domain" description="Glycosyltransferase 2-like" evidence="1">
    <location>
        <begin position="9"/>
        <end position="140"/>
    </location>
</feature>
<sequence>MKKEKISVSVIIPTYNRISKLFHLLKSLDQLNPIPEEIIIVDDNSNDGTIRLLGKWKAIKRGYHKKVISKVTNKGPADSRNLGIIKSKNKLVAFTDDDVIVHEKWVHFITSKLLLDDNRLAGVGGSVKSVNNDILSNYFVEHKILEAPTHLNYLPTVNACFKKASLTDIGGFDTKFNFAGGEDTDLCLRLRNEGYHFLKEPNALVYHDFSSNFIDFCKLWIKYGKGTQMAILNSKRRKL</sequence>
<dbReference type="AlphaFoldDB" id="A0A0F9KUM3"/>
<feature type="domain" description="Glycosyltransferase 2-like" evidence="2">
    <location>
        <begin position="154"/>
        <end position="227"/>
    </location>
</feature>
<dbReference type="Pfam" id="PF13632">
    <property type="entry name" value="Glyco_trans_2_3"/>
    <property type="match status" value="1"/>
</dbReference>
<comment type="caution">
    <text evidence="3">The sequence shown here is derived from an EMBL/GenBank/DDBJ whole genome shotgun (WGS) entry which is preliminary data.</text>
</comment>
<proteinExistence type="predicted"/>
<protein>
    <recommendedName>
        <fullName evidence="1 2">Glycosyltransferase 2-like domain-containing protein</fullName>
    </recommendedName>
</protein>
<evidence type="ECO:0000259" key="2">
    <source>
        <dbReference type="Pfam" id="PF13632"/>
    </source>
</evidence>
<name>A0A0F9KUM3_9ZZZZ</name>
<dbReference type="InterPro" id="IPR029044">
    <property type="entry name" value="Nucleotide-diphossugar_trans"/>
</dbReference>
<organism evidence="3">
    <name type="scientific">marine sediment metagenome</name>
    <dbReference type="NCBI Taxonomy" id="412755"/>
    <lineage>
        <taxon>unclassified sequences</taxon>
        <taxon>metagenomes</taxon>
        <taxon>ecological metagenomes</taxon>
    </lineage>
</organism>
<dbReference type="InterPro" id="IPR001173">
    <property type="entry name" value="Glyco_trans_2-like"/>
</dbReference>